<keyword evidence="3" id="KW-1133">Transmembrane helix</keyword>
<name>A0A7R9QCH9_9ACAR</name>
<sequence>ASGCGKTTLLRCVLGRLQPKSGSIHLFGETPGTAMSRVPGPGVGYMPQELALYDDFSIEETLVYFGRLFGIKSKIIDSRIEFMINLLQLPNRKKLISQLSGGQKRRVSLSTALLHNPPLLILDEPTVGVDLILREAIWKHLENLCRTGLTVILTTHYIEEARSASNVGFMRSGRILAEDSPLQLLRRHQLMTLEEVFLKLSQLEDDMKVNNKLTFNRKSITNEILDTNIISSSEDQTSEKISLKVIKSDNSSNNSQEFDRNSGEGFVNNGFIADSTLADEHMGTVVSKEYNLSNGVIQIKQQSIANETKFRNRLSALTLKNYRQMSRNVLLLSFFVLLPSIEICLLIMSIGQDIKNIPVSVYNPEKLETSQSLSELFLSSIDEKHITLVRYKTLDSAVYAVKENDVWAVIHFQPNFTEALRMRSLLSTDSDADIINSSSIRLQLDMSNQVIGFQIQRHIFEAFLKFVSELAQTYGINPDALKPPIIIDPPIYGVPKQSLISFIAPGALIMVAYFATTVMTCHLLIKERSD</sequence>
<evidence type="ECO:0000256" key="3">
    <source>
        <dbReference type="SAM" id="Phobius"/>
    </source>
</evidence>
<feature type="non-terminal residue" evidence="5">
    <location>
        <position position="1"/>
    </location>
</feature>
<dbReference type="Proteomes" id="UP000759131">
    <property type="component" value="Unassembled WGS sequence"/>
</dbReference>
<dbReference type="Gene3D" id="3.40.50.300">
    <property type="entry name" value="P-loop containing nucleotide triphosphate hydrolases"/>
    <property type="match status" value="1"/>
</dbReference>
<keyword evidence="6" id="KW-1185">Reference proteome</keyword>
<dbReference type="InterPro" id="IPR017871">
    <property type="entry name" value="ABC_transporter-like_CS"/>
</dbReference>
<keyword evidence="3" id="KW-0472">Membrane</keyword>
<evidence type="ECO:0000313" key="5">
    <source>
        <dbReference type="EMBL" id="CAD7640761.1"/>
    </source>
</evidence>
<dbReference type="AlphaFoldDB" id="A0A7R9QCH9"/>
<accession>A0A7R9QCH9</accession>
<dbReference type="PANTHER" id="PTHR43038:SF3">
    <property type="entry name" value="ABC TRANSPORTER G FAMILY MEMBER 20 ISOFORM X1"/>
    <property type="match status" value="1"/>
</dbReference>
<dbReference type="InterPro" id="IPR027417">
    <property type="entry name" value="P-loop_NTPase"/>
</dbReference>
<feature type="transmembrane region" description="Helical" evidence="3">
    <location>
        <begin position="329"/>
        <end position="350"/>
    </location>
</feature>
<evidence type="ECO:0000259" key="4">
    <source>
        <dbReference type="PROSITE" id="PS50893"/>
    </source>
</evidence>
<dbReference type="GO" id="GO:0016887">
    <property type="term" value="F:ATP hydrolysis activity"/>
    <property type="evidence" value="ECO:0007669"/>
    <property type="project" value="InterPro"/>
</dbReference>
<keyword evidence="1" id="KW-0547">Nucleotide-binding</keyword>
<protein>
    <recommendedName>
        <fullName evidence="4">ABC transporter domain-containing protein</fullName>
    </recommendedName>
</protein>
<dbReference type="EMBL" id="OC878737">
    <property type="protein sequence ID" value="CAD7640761.1"/>
    <property type="molecule type" value="Genomic_DNA"/>
</dbReference>
<proteinExistence type="predicted"/>
<evidence type="ECO:0000313" key="6">
    <source>
        <dbReference type="Proteomes" id="UP000759131"/>
    </source>
</evidence>
<dbReference type="PROSITE" id="PS00211">
    <property type="entry name" value="ABC_TRANSPORTER_1"/>
    <property type="match status" value="1"/>
</dbReference>
<dbReference type="OrthoDB" id="6150516at2759"/>
<evidence type="ECO:0000256" key="1">
    <source>
        <dbReference type="ARBA" id="ARBA00022741"/>
    </source>
</evidence>
<organism evidence="5">
    <name type="scientific">Medioppia subpectinata</name>
    <dbReference type="NCBI Taxonomy" id="1979941"/>
    <lineage>
        <taxon>Eukaryota</taxon>
        <taxon>Metazoa</taxon>
        <taxon>Ecdysozoa</taxon>
        <taxon>Arthropoda</taxon>
        <taxon>Chelicerata</taxon>
        <taxon>Arachnida</taxon>
        <taxon>Acari</taxon>
        <taxon>Acariformes</taxon>
        <taxon>Sarcoptiformes</taxon>
        <taxon>Oribatida</taxon>
        <taxon>Brachypylina</taxon>
        <taxon>Oppioidea</taxon>
        <taxon>Oppiidae</taxon>
        <taxon>Medioppia</taxon>
    </lineage>
</organism>
<dbReference type="InterPro" id="IPR003593">
    <property type="entry name" value="AAA+_ATPase"/>
</dbReference>
<evidence type="ECO:0000256" key="2">
    <source>
        <dbReference type="ARBA" id="ARBA00022840"/>
    </source>
</evidence>
<feature type="domain" description="ABC transporter" evidence="4">
    <location>
        <begin position="1"/>
        <end position="197"/>
    </location>
</feature>
<dbReference type="EMBL" id="CAJPIZ010024162">
    <property type="protein sequence ID" value="CAG2118406.1"/>
    <property type="molecule type" value="Genomic_DNA"/>
</dbReference>
<feature type="transmembrane region" description="Helical" evidence="3">
    <location>
        <begin position="499"/>
        <end position="525"/>
    </location>
</feature>
<keyword evidence="3" id="KW-0812">Transmembrane</keyword>
<dbReference type="PANTHER" id="PTHR43038">
    <property type="entry name" value="ATP-BINDING CASSETTE, SUB-FAMILY H, MEMBER 1"/>
    <property type="match status" value="1"/>
</dbReference>
<keyword evidence="2" id="KW-0067">ATP-binding</keyword>
<dbReference type="PROSITE" id="PS50893">
    <property type="entry name" value="ABC_TRANSPORTER_2"/>
    <property type="match status" value="1"/>
</dbReference>
<gene>
    <name evidence="5" type="ORF">OSB1V03_LOCUS18358</name>
</gene>
<dbReference type="GO" id="GO:0005524">
    <property type="term" value="F:ATP binding"/>
    <property type="evidence" value="ECO:0007669"/>
    <property type="project" value="UniProtKB-KW"/>
</dbReference>
<reference evidence="5" key="1">
    <citation type="submission" date="2020-11" db="EMBL/GenBank/DDBJ databases">
        <authorList>
            <person name="Tran Van P."/>
        </authorList>
    </citation>
    <scope>NUCLEOTIDE SEQUENCE</scope>
</reference>
<dbReference type="InterPro" id="IPR003439">
    <property type="entry name" value="ABC_transporter-like_ATP-bd"/>
</dbReference>
<feature type="non-terminal residue" evidence="5">
    <location>
        <position position="530"/>
    </location>
</feature>
<dbReference type="SMART" id="SM00382">
    <property type="entry name" value="AAA"/>
    <property type="match status" value="1"/>
</dbReference>
<dbReference type="Pfam" id="PF00005">
    <property type="entry name" value="ABC_tran"/>
    <property type="match status" value="1"/>
</dbReference>
<dbReference type="SUPFAM" id="SSF52540">
    <property type="entry name" value="P-loop containing nucleoside triphosphate hydrolases"/>
    <property type="match status" value="1"/>
</dbReference>